<name>A0ABD2W5J1_9HYME</name>
<organism evidence="1 2">
    <name type="scientific">Trichogramma kaykai</name>
    <dbReference type="NCBI Taxonomy" id="54128"/>
    <lineage>
        <taxon>Eukaryota</taxon>
        <taxon>Metazoa</taxon>
        <taxon>Ecdysozoa</taxon>
        <taxon>Arthropoda</taxon>
        <taxon>Hexapoda</taxon>
        <taxon>Insecta</taxon>
        <taxon>Pterygota</taxon>
        <taxon>Neoptera</taxon>
        <taxon>Endopterygota</taxon>
        <taxon>Hymenoptera</taxon>
        <taxon>Apocrita</taxon>
        <taxon>Proctotrupomorpha</taxon>
        <taxon>Chalcidoidea</taxon>
        <taxon>Trichogrammatidae</taxon>
        <taxon>Trichogramma</taxon>
    </lineage>
</organism>
<sequence>MRPFPARYSGSGCTCIRAHTHTHTRIRAAAAILRASYVHNSLFQRQLSASMKKKRSAAESERQVLSAYNTSSSSALQEQAKKSAQCVYALIHKTVVVSQFVQSALLSGKFEFVPVMYKYTYILRPSKNLRRRYVLNERELRRAQIVIELNLYAEKGLGDRIASWRPKFAGGNLRNVVVYVLWRSFRERVEHRVRGTRQTVRGSKEKLNSVTRAAHALDKFFGCVAATNDRRCERGRKLPLSRIDRLNARLHKPCGSSFAVRRVRRSRFGPNRRFTQPIKLCNLLTLIGVYTTRPGDGS</sequence>
<comment type="caution">
    <text evidence="1">The sequence shown here is derived from an EMBL/GenBank/DDBJ whole genome shotgun (WGS) entry which is preliminary data.</text>
</comment>
<proteinExistence type="predicted"/>
<dbReference type="EMBL" id="JBJJXI010000136">
    <property type="protein sequence ID" value="KAL3388161.1"/>
    <property type="molecule type" value="Genomic_DNA"/>
</dbReference>
<reference evidence="1 2" key="1">
    <citation type="journal article" date="2024" name="bioRxiv">
        <title>A reference genome for Trichogramma kaykai: A tiny desert-dwelling parasitoid wasp with competing sex-ratio distorters.</title>
        <authorList>
            <person name="Culotta J."/>
            <person name="Lindsey A.R."/>
        </authorList>
    </citation>
    <scope>NUCLEOTIDE SEQUENCE [LARGE SCALE GENOMIC DNA]</scope>
    <source>
        <strain evidence="1 2">KSX58</strain>
    </source>
</reference>
<dbReference type="Proteomes" id="UP001627154">
    <property type="component" value="Unassembled WGS sequence"/>
</dbReference>
<evidence type="ECO:0000313" key="2">
    <source>
        <dbReference type="Proteomes" id="UP001627154"/>
    </source>
</evidence>
<keyword evidence="2" id="KW-1185">Reference proteome</keyword>
<protein>
    <submittedName>
        <fullName evidence="1">Uncharacterized protein</fullName>
    </submittedName>
</protein>
<gene>
    <name evidence="1" type="ORF">TKK_017195</name>
</gene>
<accession>A0ABD2W5J1</accession>
<evidence type="ECO:0000313" key="1">
    <source>
        <dbReference type="EMBL" id="KAL3388161.1"/>
    </source>
</evidence>
<dbReference type="AlphaFoldDB" id="A0ABD2W5J1"/>